<keyword evidence="2" id="KW-0808">Transferase</keyword>
<keyword evidence="4" id="KW-0067">ATP-binding</keyword>
<dbReference type="AlphaFoldDB" id="A0A4Q9VKP2"/>
<comment type="similarity">
    <text evidence="1">Belongs to the protein kinase superfamily. ADCK protein kinase family.</text>
</comment>
<dbReference type="Pfam" id="PF03109">
    <property type="entry name" value="ABC1"/>
    <property type="match status" value="1"/>
</dbReference>
<dbReference type="SUPFAM" id="SSF56112">
    <property type="entry name" value="Protein kinase-like (PK-like)"/>
    <property type="match status" value="1"/>
</dbReference>
<evidence type="ECO:0000313" key="7">
    <source>
        <dbReference type="Proteomes" id="UP000292781"/>
    </source>
</evidence>
<dbReference type="GO" id="GO:0016301">
    <property type="term" value="F:kinase activity"/>
    <property type="evidence" value="ECO:0007669"/>
    <property type="project" value="UniProtKB-KW"/>
</dbReference>
<protein>
    <submittedName>
        <fullName evidence="6">AarF/ABC1/UbiB kinase family protein</fullName>
    </submittedName>
</protein>
<dbReference type="PANTHER" id="PTHR43851:SF3">
    <property type="entry name" value="COENZYME Q8"/>
    <property type="match status" value="1"/>
</dbReference>
<dbReference type="InterPro" id="IPR011009">
    <property type="entry name" value="Kinase-like_dom_sf"/>
</dbReference>
<dbReference type="GO" id="GO:0006744">
    <property type="term" value="P:ubiquinone biosynthetic process"/>
    <property type="evidence" value="ECO:0007669"/>
    <property type="project" value="TreeGrafter"/>
</dbReference>
<keyword evidence="6" id="KW-0418">Kinase</keyword>
<keyword evidence="3" id="KW-0547">Nucleotide-binding</keyword>
<evidence type="ECO:0000259" key="5">
    <source>
        <dbReference type="Pfam" id="PF03109"/>
    </source>
</evidence>
<comment type="caution">
    <text evidence="6">The sequence shown here is derived from an EMBL/GenBank/DDBJ whole genome shotgun (WGS) entry which is preliminary data.</text>
</comment>
<dbReference type="PANTHER" id="PTHR43851">
    <property type="match status" value="1"/>
</dbReference>
<evidence type="ECO:0000313" key="6">
    <source>
        <dbReference type="EMBL" id="TBW35079.1"/>
    </source>
</evidence>
<dbReference type="EMBL" id="SJFN01000028">
    <property type="protein sequence ID" value="TBW35079.1"/>
    <property type="molecule type" value="Genomic_DNA"/>
</dbReference>
<accession>A0A4Q9VKP2</accession>
<dbReference type="GO" id="GO:0005524">
    <property type="term" value="F:ATP binding"/>
    <property type="evidence" value="ECO:0007669"/>
    <property type="project" value="UniProtKB-KW"/>
</dbReference>
<name>A0A4Q9VKP2_9HYPH</name>
<dbReference type="InterPro" id="IPR004147">
    <property type="entry name" value="ABC1_dom"/>
</dbReference>
<reference evidence="6 7" key="1">
    <citation type="submission" date="2019-02" db="EMBL/GenBank/DDBJ databases">
        <title>Siculibacillus lacustris gen. nov., sp. nov., a new rosette-forming bacterium isolated from a freshwater crater lake (Lake St. Ana, Romania).</title>
        <authorList>
            <person name="Felfoldi T."/>
            <person name="Marton Z."/>
            <person name="Szabo A."/>
            <person name="Mentes A."/>
            <person name="Boka K."/>
            <person name="Marialigeti K."/>
            <person name="Mathe I."/>
            <person name="Koncz M."/>
            <person name="Schumann P."/>
            <person name="Toth E."/>
        </authorList>
    </citation>
    <scope>NUCLEOTIDE SEQUENCE [LARGE SCALE GENOMIC DNA]</scope>
    <source>
        <strain evidence="6 7">SA-279</strain>
    </source>
</reference>
<organism evidence="6 7">
    <name type="scientific">Siculibacillus lacustris</name>
    <dbReference type="NCBI Taxonomy" id="1549641"/>
    <lineage>
        <taxon>Bacteria</taxon>
        <taxon>Pseudomonadati</taxon>
        <taxon>Pseudomonadota</taxon>
        <taxon>Alphaproteobacteria</taxon>
        <taxon>Hyphomicrobiales</taxon>
        <taxon>Ancalomicrobiaceae</taxon>
        <taxon>Siculibacillus</taxon>
    </lineage>
</organism>
<evidence type="ECO:0000256" key="4">
    <source>
        <dbReference type="ARBA" id="ARBA00022840"/>
    </source>
</evidence>
<feature type="domain" description="ABC1 atypical kinase-like" evidence="5">
    <location>
        <begin position="83"/>
        <end position="326"/>
    </location>
</feature>
<dbReference type="Proteomes" id="UP000292781">
    <property type="component" value="Unassembled WGS sequence"/>
</dbReference>
<keyword evidence="7" id="KW-1185">Reference proteome</keyword>
<evidence type="ECO:0000256" key="2">
    <source>
        <dbReference type="ARBA" id="ARBA00022679"/>
    </source>
</evidence>
<gene>
    <name evidence="6" type="ORF">EYW49_16650</name>
</gene>
<dbReference type="OrthoDB" id="9795390at2"/>
<evidence type="ECO:0000256" key="1">
    <source>
        <dbReference type="ARBA" id="ARBA00009670"/>
    </source>
</evidence>
<proteinExistence type="inferred from homology"/>
<sequence length="453" mass="50350">MAQNEGNSLGGRMIRHARIGLDVGSAAARIAGGRVFGQGDLAGEGRLIAEALGGLKGPLMKVAQFLATIPDAIPAEWAEEMQKLQAHAPAMGRAFVSRRLVAELGPNWRERFASFELEPTHAASLGQVHRAVGPDGRALAVKLQYPDMASAVEADLSQLSVLFSLMRRLRPQIDTAEIAQEIGERIREELDYEHERRNMRLYRAIHADDPEVRVPDPVEDLSTGRLLTMTWLEGRPLLAYKSAPQEERNRIAAAMFRAWWHPFCRFGVIHGDPHLGNYAVADDDGAVAGINLLDYGCIRVFPPRFVEGVIEHYRGLLTNDRDRVVAAYEAWGFRNLTRELIEALDIWARFLFGPLLTDRTRRIADGVSPIEFGRREAQRVAEALRTLGPVRPPREFPFLDRAAIGLGGVFLHLDAELNFHRLFETAIADFERERLAQRQSAALDAAGLAQPAG</sequence>
<dbReference type="InterPro" id="IPR051409">
    <property type="entry name" value="Atypical_kinase_ADCK"/>
</dbReference>
<dbReference type="InterPro" id="IPR034646">
    <property type="entry name" value="ADCK3_dom"/>
</dbReference>
<dbReference type="CDD" id="cd13970">
    <property type="entry name" value="ABC1_ADCK3"/>
    <property type="match status" value="1"/>
</dbReference>
<evidence type="ECO:0000256" key="3">
    <source>
        <dbReference type="ARBA" id="ARBA00022741"/>
    </source>
</evidence>
<dbReference type="RefSeq" id="WP_131310758.1">
    <property type="nucleotide sequence ID" value="NZ_SJFN01000028.1"/>
</dbReference>